<proteinExistence type="predicted"/>
<gene>
    <name evidence="4" type="ORF">Sjap_014053</name>
</gene>
<dbReference type="PANTHER" id="PTHR31681">
    <property type="entry name" value="C2H2-LIKE ZINC FINGER PROTEIN"/>
    <property type="match status" value="1"/>
</dbReference>
<evidence type="ECO:0000256" key="1">
    <source>
        <dbReference type="PROSITE-ProRule" id="PRU00042"/>
    </source>
</evidence>
<dbReference type="GO" id="GO:0008270">
    <property type="term" value="F:zinc ion binding"/>
    <property type="evidence" value="ECO:0007669"/>
    <property type="project" value="UniProtKB-KW"/>
</dbReference>
<keyword evidence="5" id="KW-1185">Reference proteome</keyword>
<feature type="chain" id="PRO_5043035011" description="C2H2-type domain-containing protein" evidence="2">
    <location>
        <begin position="31"/>
        <end position="389"/>
    </location>
</feature>
<dbReference type="Proteomes" id="UP001417504">
    <property type="component" value="Unassembled WGS sequence"/>
</dbReference>
<comment type="caution">
    <text evidence="4">The sequence shown here is derived from an EMBL/GenBank/DDBJ whole genome shotgun (WGS) entry which is preliminary data.</text>
</comment>
<dbReference type="AlphaFoldDB" id="A0AAP0P1W3"/>
<dbReference type="PROSITE" id="PS00028">
    <property type="entry name" value="ZINC_FINGER_C2H2_1"/>
    <property type="match status" value="1"/>
</dbReference>
<dbReference type="EMBL" id="JBBNAE010000005">
    <property type="protein sequence ID" value="KAK9124451.1"/>
    <property type="molecule type" value="Genomic_DNA"/>
</dbReference>
<dbReference type="SUPFAM" id="SSF56399">
    <property type="entry name" value="ADP-ribosylation"/>
    <property type="match status" value="1"/>
</dbReference>
<sequence length="389" mass="43287">MAFVRPLLNSFLHMFLLLFHLGCFIFPTTTTTTNPKKRKVSIVLSHDTKKRANNNRWSYLKHLFCFHTPTPKPEIETLTIASARSSQHSLVSAITPADATVSRPTHRRRRSGSIVSISMSISSEADLDCQASFTLRNDIYPCPTCGEIFQKIHLLELHQSIKHAVSELFDGDSGKNVVQIIFTSGWSNNHNNNNNNNNNSKINIHRILKIHNSPKILARFEEYRESVKAKASRIARKRDERCVADGNELLRFHCTTFMCNLGQNGNSSLCGQQYCSVCGIIRAGFSAKIDGIATMSNSWRAHVAVPDGLEEEFGFMGVKRAMLICRVVAGRIGNDQGLAHEKDEVGFDSVVARGEEGGAHGSRVDEDELLVFNPRAVLPCFAIVYSVAV</sequence>
<accession>A0AAP0P1W3</accession>
<feature type="domain" description="C2H2-type" evidence="3">
    <location>
        <begin position="140"/>
        <end position="168"/>
    </location>
</feature>
<keyword evidence="2" id="KW-0732">Signal</keyword>
<dbReference type="Gene3D" id="3.90.228.10">
    <property type="match status" value="1"/>
</dbReference>
<evidence type="ECO:0000256" key="2">
    <source>
        <dbReference type="SAM" id="SignalP"/>
    </source>
</evidence>
<keyword evidence="1" id="KW-0479">Metal-binding</keyword>
<dbReference type="PANTHER" id="PTHR31681:SF4">
    <property type="entry name" value="C2H2-LIKE ZINC FINGER PROTEIN"/>
    <property type="match status" value="1"/>
</dbReference>
<reference evidence="4 5" key="1">
    <citation type="submission" date="2024-01" db="EMBL/GenBank/DDBJ databases">
        <title>Genome assemblies of Stephania.</title>
        <authorList>
            <person name="Yang L."/>
        </authorList>
    </citation>
    <scope>NUCLEOTIDE SEQUENCE [LARGE SCALE GENOMIC DNA]</scope>
    <source>
        <strain evidence="4">QJT</strain>
        <tissue evidence="4">Leaf</tissue>
    </source>
</reference>
<evidence type="ECO:0000259" key="3">
    <source>
        <dbReference type="PROSITE" id="PS50157"/>
    </source>
</evidence>
<name>A0AAP0P1W3_9MAGN</name>
<dbReference type="PROSITE" id="PS50157">
    <property type="entry name" value="ZINC_FINGER_C2H2_2"/>
    <property type="match status" value="1"/>
</dbReference>
<evidence type="ECO:0000313" key="5">
    <source>
        <dbReference type="Proteomes" id="UP001417504"/>
    </source>
</evidence>
<keyword evidence="1" id="KW-0863">Zinc-finger</keyword>
<organism evidence="4 5">
    <name type="scientific">Stephania japonica</name>
    <dbReference type="NCBI Taxonomy" id="461633"/>
    <lineage>
        <taxon>Eukaryota</taxon>
        <taxon>Viridiplantae</taxon>
        <taxon>Streptophyta</taxon>
        <taxon>Embryophyta</taxon>
        <taxon>Tracheophyta</taxon>
        <taxon>Spermatophyta</taxon>
        <taxon>Magnoliopsida</taxon>
        <taxon>Ranunculales</taxon>
        <taxon>Menispermaceae</taxon>
        <taxon>Menispermoideae</taxon>
        <taxon>Cissampelideae</taxon>
        <taxon>Stephania</taxon>
    </lineage>
</organism>
<feature type="signal peptide" evidence="2">
    <location>
        <begin position="1"/>
        <end position="30"/>
    </location>
</feature>
<keyword evidence="1" id="KW-0862">Zinc</keyword>
<protein>
    <recommendedName>
        <fullName evidence="3">C2H2-type domain-containing protein</fullName>
    </recommendedName>
</protein>
<evidence type="ECO:0000313" key="4">
    <source>
        <dbReference type="EMBL" id="KAK9124451.1"/>
    </source>
</evidence>
<dbReference type="InterPro" id="IPR013087">
    <property type="entry name" value="Znf_C2H2_type"/>
</dbReference>